<evidence type="ECO:0000313" key="7">
    <source>
        <dbReference type="Proteomes" id="UP000191285"/>
    </source>
</evidence>
<dbReference type="GO" id="GO:0016592">
    <property type="term" value="C:mediator complex"/>
    <property type="evidence" value="ECO:0007669"/>
    <property type="project" value="InterPro"/>
</dbReference>
<evidence type="ECO:0000256" key="5">
    <source>
        <dbReference type="SAM" id="MobiDB-lite"/>
    </source>
</evidence>
<accession>A0A1V6SZG9</accession>
<keyword evidence="4" id="KW-0804">Transcription</keyword>
<dbReference type="EMBL" id="MLKD01000016">
    <property type="protein sequence ID" value="OQE19109.1"/>
    <property type="molecule type" value="Genomic_DNA"/>
</dbReference>
<keyword evidence="4" id="KW-0010">Activator</keyword>
<name>A0A1V6SZG9_9EURO</name>
<reference evidence="7" key="1">
    <citation type="journal article" date="2017" name="Nat. Microbiol.">
        <title>Global analysis of biosynthetic gene clusters reveals vast potential of secondary metabolite production in Penicillium species.</title>
        <authorList>
            <person name="Nielsen J.C."/>
            <person name="Grijseels S."/>
            <person name="Prigent S."/>
            <person name="Ji B."/>
            <person name="Dainat J."/>
            <person name="Nielsen K.F."/>
            <person name="Frisvad J.C."/>
            <person name="Workman M."/>
            <person name="Nielsen J."/>
        </authorList>
    </citation>
    <scope>NUCLEOTIDE SEQUENCE [LARGE SCALE GENOMIC DNA]</scope>
    <source>
        <strain evidence="7">IBT 24891</strain>
    </source>
</reference>
<dbReference type="OrthoDB" id="5418434at2759"/>
<protein>
    <recommendedName>
        <fullName evidence="4">Mediator of RNA polymerase II transcription subunit 11</fullName>
    </recommendedName>
    <alternativeName>
        <fullName evidence="4">Mediator complex subunit 11</fullName>
    </alternativeName>
</protein>
<proteinExistence type="inferred from homology"/>
<dbReference type="AlphaFoldDB" id="A0A1V6SZG9"/>
<dbReference type="Pfam" id="PF10280">
    <property type="entry name" value="Med11"/>
    <property type="match status" value="1"/>
</dbReference>
<evidence type="ECO:0000256" key="3">
    <source>
        <dbReference type="ARBA" id="ARBA00023242"/>
    </source>
</evidence>
<dbReference type="PANTHER" id="PTHR22890">
    <property type="entry name" value="MEDIATOR OF RNA POLYMERASE II TRANSCRIPTION SUBUNIT 11"/>
    <property type="match status" value="1"/>
</dbReference>
<gene>
    <name evidence="4" type="primary">MED11</name>
    <name evidence="6" type="ORF">PENSTE_c016G08068</name>
</gene>
<comment type="subunit">
    <text evidence="4">Component of the Mediator complex.</text>
</comment>
<dbReference type="Gene3D" id="1.10.287.3490">
    <property type="match status" value="1"/>
</dbReference>
<keyword evidence="3 4" id="KW-0539">Nucleus</keyword>
<dbReference type="Proteomes" id="UP000191285">
    <property type="component" value="Unassembled WGS sequence"/>
</dbReference>
<feature type="compositionally biased region" description="Polar residues" evidence="5">
    <location>
        <begin position="165"/>
        <end position="176"/>
    </location>
</feature>
<evidence type="ECO:0000256" key="1">
    <source>
        <dbReference type="ARBA" id="ARBA00004123"/>
    </source>
</evidence>
<comment type="caution">
    <text evidence="6">The sequence shown here is derived from an EMBL/GenBank/DDBJ whole genome shotgun (WGS) entry which is preliminary data.</text>
</comment>
<evidence type="ECO:0000256" key="2">
    <source>
        <dbReference type="ARBA" id="ARBA00008186"/>
    </source>
</evidence>
<feature type="region of interest" description="Disordered" evidence="5">
    <location>
        <begin position="96"/>
        <end position="132"/>
    </location>
</feature>
<comment type="similarity">
    <text evidence="2 4">Belongs to the Mediator complex subunit 11 family.</text>
</comment>
<feature type="compositionally biased region" description="Low complexity" evidence="5">
    <location>
        <begin position="108"/>
        <end position="120"/>
    </location>
</feature>
<evidence type="ECO:0000313" key="6">
    <source>
        <dbReference type="EMBL" id="OQE19109.1"/>
    </source>
</evidence>
<keyword evidence="7" id="KW-1185">Reference proteome</keyword>
<comment type="subcellular location">
    <subcellularLocation>
        <location evidence="1 4">Nucleus</location>
    </subcellularLocation>
</comment>
<dbReference type="GO" id="GO:0006357">
    <property type="term" value="P:regulation of transcription by RNA polymerase II"/>
    <property type="evidence" value="ECO:0007669"/>
    <property type="project" value="InterPro"/>
</dbReference>
<feature type="region of interest" description="Disordered" evidence="5">
    <location>
        <begin position="165"/>
        <end position="184"/>
    </location>
</feature>
<dbReference type="GO" id="GO:0003712">
    <property type="term" value="F:transcription coregulator activity"/>
    <property type="evidence" value="ECO:0007669"/>
    <property type="project" value="InterPro"/>
</dbReference>
<keyword evidence="4" id="KW-0805">Transcription regulation</keyword>
<comment type="function">
    <text evidence="4">Component of the Mediator complex, a coactivator involved in the regulated transcription of nearly all RNA polymerase II-dependent genes. Mediator functions as a bridge to convey information from gene-specific regulatory proteins to the basal RNA polymerase II transcription machinery. Mediator is recruited to promoters by direct interactions with regulatory proteins and serves as a scaffold for the assembly of a functional pre-initiation complex with RNA polymerase II and the general transcription factors.</text>
</comment>
<sequence>MTDEAPPPQTFSSADRIRQLNDIDRDVAQLINSAGLAIQALTNAKPNADSDTHDAGNASLEAHKTQFKDATSKYFALLSSIDVRLRRQLYALEEASVMGPDTPQQTNSTTSSGVGSTGASAGTGVGTGAANPLDISWLNSRKDTVGKDKEAELWTAAREFVANLDQKSGGESQSVGDTEKMQVD</sequence>
<evidence type="ECO:0000256" key="4">
    <source>
        <dbReference type="RuleBase" id="RU364147"/>
    </source>
</evidence>
<dbReference type="STRING" id="303698.A0A1V6SZG9"/>
<dbReference type="InterPro" id="IPR019404">
    <property type="entry name" value="Mediator_Med11"/>
</dbReference>
<organism evidence="6 7">
    <name type="scientific">Penicillium steckii</name>
    <dbReference type="NCBI Taxonomy" id="303698"/>
    <lineage>
        <taxon>Eukaryota</taxon>
        <taxon>Fungi</taxon>
        <taxon>Dikarya</taxon>
        <taxon>Ascomycota</taxon>
        <taxon>Pezizomycotina</taxon>
        <taxon>Eurotiomycetes</taxon>
        <taxon>Eurotiomycetidae</taxon>
        <taxon>Eurotiales</taxon>
        <taxon>Aspergillaceae</taxon>
        <taxon>Penicillium</taxon>
    </lineage>
</organism>